<comment type="caution">
    <text evidence="2">The sequence shown here is derived from an EMBL/GenBank/DDBJ whole genome shotgun (WGS) entry which is preliminary data.</text>
</comment>
<dbReference type="EMBL" id="JAAVJD010000051">
    <property type="protein sequence ID" value="NJQ05784.1"/>
    <property type="molecule type" value="Genomic_DNA"/>
</dbReference>
<organism evidence="2 3">
    <name type="scientific">Streptomyces lonarensis</name>
    <dbReference type="NCBI Taxonomy" id="700599"/>
    <lineage>
        <taxon>Bacteria</taxon>
        <taxon>Bacillati</taxon>
        <taxon>Actinomycetota</taxon>
        <taxon>Actinomycetes</taxon>
        <taxon>Kitasatosporales</taxon>
        <taxon>Streptomycetaceae</taxon>
        <taxon>Streptomyces</taxon>
    </lineage>
</organism>
<evidence type="ECO:0000313" key="3">
    <source>
        <dbReference type="Proteomes" id="UP000578686"/>
    </source>
</evidence>
<keyword evidence="3" id="KW-1185">Reference proteome</keyword>
<feature type="compositionally biased region" description="Low complexity" evidence="1">
    <location>
        <begin position="68"/>
        <end position="82"/>
    </location>
</feature>
<gene>
    <name evidence="2" type="ORF">HCN56_09390</name>
</gene>
<dbReference type="RefSeq" id="WP_167969064.1">
    <property type="nucleotide sequence ID" value="NZ_JAAVJD010000051.1"/>
</dbReference>
<evidence type="ECO:0000256" key="1">
    <source>
        <dbReference type="SAM" id="MobiDB-lite"/>
    </source>
</evidence>
<protein>
    <submittedName>
        <fullName evidence="2">Uncharacterized protein</fullName>
    </submittedName>
</protein>
<dbReference type="AlphaFoldDB" id="A0A7X6D078"/>
<name>A0A7X6D078_9ACTN</name>
<accession>A0A7X6D078</accession>
<reference evidence="2 3" key="1">
    <citation type="submission" date="2020-03" db="EMBL/GenBank/DDBJ databases">
        <title>Draft genome of Streptomyces sp. ventii, isolated from the Axial Seamount in the Pacific Ocean, and resequencing of the two type strains Streptomyces lonarensis strain NCL 716 and Streptomyces bohaiensis strain 11A07.</title>
        <authorList>
            <person name="Loughran R.M."/>
            <person name="Pfannmuller K.M."/>
            <person name="Wasson B.J."/>
            <person name="Deadmond M.C."/>
            <person name="Paddock B.E."/>
            <person name="Koyack M.J."/>
            <person name="Gallegos D.A."/>
            <person name="Mitchell E.A."/>
            <person name="Ushijima B."/>
            <person name="Saw J.H."/>
            <person name="Mcphail K.L."/>
            <person name="Videau P."/>
        </authorList>
    </citation>
    <scope>NUCLEOTIDE SEQUENCE [LARGE SCALE GENOMIC DNA]</scope>
    <source>
        <strain evidence="2 3">NCL716</strain>
    </source>
</reference>
<feature type="region of interest" description="Disordered" evidence="1">
    <location>
        <begin position="67"/>
        <end position="93"/>
    </location>
</feature>
<sequence length="93" mass="9102">MATTTFTPAPRPSAHGATALSSLTAQAAGLVGHDPAAAVPPARRGRFGGALRTARVLAGVVTDVVLLGRTDPGDGPDTTPTTHVPTARGPAAG</sequence>
<proteinExistence type="predicted"/>
<evidence type="ECO:0000313" key="2">
    <source>
        <dbReference type="EMBL" id="NJQ05784.1"/>
    </source>
</evidence>
<dbReference type="Proteomes" id="UP000578686">
    <property type="component" value="Unassembled WGS sequence"/>
</dbReference>